<protein>
    <submittedName>
        <fullName evidence="1">Nitrate ABC transporter, nitrate-binding protein</fullName>
    </submittedName>
</protein>
<dbReference type="AlphaFoldDB" id="N1MH29"/>
<reference evidence="1 2" key="1">
    <citation type="submission" date="2013-03" db="EMBL/GenBank/DDBJ databases">
        <authorList>
            <person name="Le V."/>
        </authorList>
    </citation>
    <scope>NUCLEOTIDE SEQUENCE [LARGE SCALE GENOMIC DNA]</scope>
    <source>
        <strain evidence="1 2">BiD32</strain>
    </source>
</reference>
<name>N1MH29_9SPHN</name>
<organism evidence="1 2">
    <name type="scientific">Sphingobium indicum BiD32</name>
    <dbReference type="NCBI Taxonomy" id="1301087"/>
    <lineage>
        <taxon>Bacteria</taxon>
        <taxon>Pseudomonadati</taxon>
        <taxon>Pseudomonadota</taxon>
        <taxon>Alphaproteobacteria</taxon>
        <taxon>Sphingomonadales</taxon>
        <taxon>Sphingomonadaceae</taxon>
        <taxon>Sphingobium</taxon>
    </lineage>
</organism>
<dbReference type="Pfam" id="PF13379">
    <property type="entry name" value="NMT1_2"/>
    <property type="match status" value="1"/>
</dbReference>
<dbReference type="PANTHER" id="PTHR30024">
    <property type="entry name" value="ALIPHATIC SULFONATES-BINDING PROTEIN-RELATED"/>
    <property type="match status" value="1"/>
</dbReference>
<evidence type="ECO:0000313" key="2">
    <source>
        <dbReference type="Proteomes" id="UP000013201"/>
    </source>
</evidence>
<dbReference type="Proteomes" id="UP000013201">
    <property type="component" value="Unassembled WGS sequence"/>
</dbReference>
<evidence type="ECO:0000313" key="1">
    <source>
        <dbReference type="EMBL" id="CCW16246.1"/>
    </source>
</evidence>
<dbReference type="Gene3D" id="3.40.190.10">
    <property type="entry name" value="Periplasmic binding protein-like II"/>
    <property type="match status" value="2"/>
</dbReference>
<dbReference type="EMBL" id="CAVK010000025">
    <property type="protein sequence ID" value="CCW16246.1"/>
    <property type="molecule type" value="Genomic_DNA"/>
</dbReference>
<reference evidence="2" key="2">
    <citation type="submission" date="2013-04" db="EMBL/GenBank/DDBJ databases">
        <title>Bisphenol A degrading Sphingobium sp. strain BiD32.</title>
        <authorList>
            <person name="Nielsen J.L."/>
            <person name="Zhou N.A."/>
            <person name="Kjeldal H."/>
        </authorList>
    </citation>
    <scope>NUCLEOTIDE SEQUENCE [LARGE SCALE GENOMIC DNA]</scope>
    <source>
        <strain evidence="2">BiD32</strain>
    </source>
</reference>
<dbReference type="PANTHER" id="PTHR30024:SF7">
    <property type="entry name" value="NITRATE_NITRITE BINDING PROTEIN NRTA"/>
    <property type="match status" value="1"/>
</dbReference>
<comment type="caution">
    <text evidence="1">The sequence shown here is derived from an EMBL/GenBank/DDBJ whole genome shotgun (WGS) entry which is preliminary data.</text>
</comment>
<gene>
    <name evidence="1" type="ORF">EBBID32_5780</name>
</gene>
<keyword evidence="2" id="KW-1185">Reference proteome</keyword>
<proteinExistence type="predicted"/>
<sequence length="174" mass="18554">MLGSGSAGIDGAHLLTPMAYFLSLGVSAKQTPMNILARLNVNGQGISVSKDYMAAKAGINAASMKDVIAQRKGAGKKIAMVMTFPGGTHDLWLRYWLAAGGINPDVDEAVLLADRVVMMTNGPAARIGEDHAVAMARPRDRLKALDMAEYAAARHAVVHFLHERYRNPTVGRAA</sequence>
<accession>N1MH29</accession>